<accession>A0A4P7DAS6</accession>
<dbReference type="KEGG" id="ppai:E1956_40020"/>
<dbReference type="OrthoDB" id="9103058at2"/>
<reference evidence="1 2" key="1">
    <citation type="submission" date="2019-03" db="EMBL/GenBank/DDBJ databases">
        <title>Paraburkholderia sp. 7MH5, isolated from subtropical forest soil.</title>
        <authorList>
            <person name="Gao Z.-H."/>
            <person name="Qiu L.-H."/>
        </authorList>
    </citation>
    <scope>NUCLEOTIDE SEQUENCE [LARGE SCALE GENOMIC DNA]</scope>
    <source>
        <strain evidence="1 2">7MH5</strain>
    </source>
</reference>
<sequence>MPVAQAAATPTIAIVSGTWGANCGAPRGNATRDLARHCNGLLTCGYVLGAHAPGSPSTPAPKPLLSGRKMTSFETCRVDYRAQWRCGSREFHDASLSAGASPGDTLVLSCVRENGPGH</sequence>
<dbReference type="EMBL" id="CP038151">
    <property type="protein sequence ID" value="QBR03872.1"/>
    <property type="molecule type" value="Genomic_DNA"/>
</dbReference>
<keyword evidence="2" id="KW-1185">Reference proteome</keyword>
<evidence type="ECO:0000313" key="2">
    <source>
        <dbReference type="Proteomes" id="UP000295727"/>
    </source>
</evidence>
<dbReference type="AlphaFoldDB" id="A0A4P7DAS6"/>
<name>A0A4P7DAS6_9BURK</name>
<protein>
    <submittedName>
        <fullName evidence="1">Uncharacterized protein</fullName>
    </submittedName>
</protein>
<dbReference type="Proteomes" id="UP000295727">
    <property type="component" value="Chromosome 4"/>
</dbReference>
<gene>
    <name evidence="1" type="ORF">E1956_40020</name>
</gene>
<evidence type="ECO:0000313" key="1">
    <source>
        <dbReference type="EMBL" id="QBR03872.1"/>
    </source>
</evidence>
<organism evidence="1 2">
    <name type="scientific">Paraburkholderia pallida</name>
    <dbReference type="NCBI Taxonomy" id="2547399"/>
    <lineage>
        <taxon>Bacteria</taxon>
        <taxon>Pseudomonadati</taxon>
        <taxon>Pseudomonadota</taxon>
        <taxon>Betaproteobacteria</taxon>
        <taxon>Burkholderiales</taxon>
        <taxon>Burkholderiaceae</taxon>
        <taxon>Paraburkholderia</taxon>
    </lineage>
</organism>
<proteinExistence type="predicted"/>